<dbReference type="OrthoDB" id="9786855at2"/>
<dbReference type="NCBIfam" id="NF003507">
    <property type="entry name" value="PRK05170.2-5"/>
    <property type="match status" value="1"/>
</dbReference>
<dbReference type="RefSeq" id="WP_121877507.1">
    <property type="nucleotide sequence ID" value="NZ_REFJ01000005.1"/>
</dbReference>
<protein>
    <recommendedName>
        <fullName evidence="1">UPF0260 protein DFR27_2212</fullName>
    </recommendedName>
</protein>
<dbReference type="PANTHER" id="PTHR37421:SF1">
    <property type="entry name" value="UPF0260 PROTEIN YCGN"/>
    <property type="match status" value="1"/>
</dbReference>
<dbReference type="PIRSF" id="PIRSF006173">
    <property type="entry name" value="UCP006173"/>
    <property type="match status" value="1"/>
</dbReference>
<name>A0A3M0AI24_9GAMM</name>
<dbReference type="HAMAP" id="MF_00676">
    <property type="entry name" value="UPF0260"/>
    <property type="match status" value="1"/>
</dbReference>
<keyword evidence="3" id="KW-1185">Reference proteome</keyword>
<organism evidence="2 3">
    <name type="scientific">Umboniibacter marinipuniceus</name>
    <dbReference type="NCBI Taxonomy" id="569599"/>
    <lineage>
        <taxon>Bacteria</taxon>
        <taxon>Pseudomonadati</taxon>
        <taxon>Pseudomonadota</taxon>
        <taxon>Gammaproteobacteria</taxon>
        <taxon>Cellvibrionales</taxon>
        <taxon>Cellvibrionaceae</taxon>
        <taxon>Umboniibacter</taxon>
    </lineage>
</organism>
<evidence type="ECO:0000256" key="1">
    <source>
        <dbReference type="HAMAP-Rule" id="MF_00676"/>
    </source>
</evidence>
<dbReference type="Proteomes" id="UP000267187">
    <property type="component" value="Unassembled WGS sequence"/>
</dbReference>
<accession>A0A3M0AI24</accession>
<dbReference type="AlphaFoldDB" id="A0A3M0AI24"/>
<dbReference type="InterPro" id="IPR005358">
    <property type="entry name" value="Puta_zinc/iron-chelating_dom"/>
</dbReference>
<evidence type="ECO:0000313" key="3">
    <source>
        <dbReference type="Proteomes" id="UP000267187"/>
    </source>
</evidence>
<dbReference type="PANTHER" id="PTHR37421">
    <property type="entry name" value="UPF0260 PROTEIN YCGN"/>
    <property type="match status" value="1"/>
</dbReference>
<sequence length="149" mass="17009">MSALNRAFWETTPLTEMTKEQWESLCDGCGKCCLQKFIDDETDELVYTDIACQLLDRSSCRCSDYSQRKQRVPDCTQLTVDDIDQFDWLPVSCSYRLVAMGLPLPEWHHLLTGDRTSIIAAGMSVAHRCVSELDVSDDEIEAHIVQWVN</sequence>
<dbReference type="NCBIfam" id="NF003501">
    <property type="entry name" value="PRK05170.1-5"/>
    <property type="match status" value="1"/>
</dbReference>
<evidence type="ECO:0000313" key="2">
    <source>
        <dbReference type="EMBL" id="RMA78872.1"/>
    </source>
</evidence>
<dbReference type="EMBL" id="REFJ01000005">
    <property type="protein sequence ID" value="RMA78872.1"/>
    <property type="molecule type" value="Genomic_DNA"/>
</dbReference>
<reference evidence="2 3" key="1">
    <citation type="submission" date="2018-10" db="EMBL/GenBank/DDBJ databases">
        <title>Genomic Encyclopedia of Type Strains, Phase IV (KMG-IV): sequencing the most valuable type-strain genomes for metagenomic binning, comparative biology and taxonomic classification.</title>
        <authorList>
            <person name="Goeker M."/>
        </authorList>
    </citation>
    <scope>NUCLEOTIDE SEQUENCE [LARGE SCALE GENOMIC DNA]</scope>
    <source>
        <strain evidence="2 3">DSM 25080</strain>
    </source>
</reference>
<dbReference type="InterPro" id="IPR008228">
    <property type="entry name" value="UCP006173"/>
</dbReference>
<proteinExistence type="inferred from homology"/>
<gene>
    <name evidence="2" type="ORF">DFR27_2212</name>
</gene>
<comment type="caution">
    <text evidence="2">The sequence shown here is derived from an EMBL/GenBank/DDBJ whole genome shotgun (WGS) entry which is preliminary data.</text>
</comment>
<comment type="similarity">
    <text evidence="1">Belongs to the UPF0260 family.</text>
</comment>
<dbReference type="Pfam" id="PF03692">
    <property type="entry name" value="CxxCxxCC"/>
    <property type="match status" value="1"/>
</dbReference>